<feature type="domain" description="Methyltransferase" evidence="2">
    <location>
        <begin position="50"/>
        <end position="143"/>
    </location>
</feature>
<accession>A0ABX5VMI5</accession>
<dbReference type="SUPFAM" id="SSF53335">
    <property type="entry name" value="S-adenosyl-L-methionine-dependent methyltransferases"/>
    <property type="match status" value="1"/>
</dbReference>
<dbReference type="Pfam" id="PF13649">
    <property type="entry name" value="Methyltransf_25"/>
    <property type="match status" value="1"/>
</dbReference>
<dbReference type="Proteomes" id="UP000313948">
    <property type="component" value="Chromosome"/>
</dbReference>
<organism evidence="3 4">
    <name type="scientific">Georgenia wutianyii</name>
    <dbReference type="NCBI Taxonomy" id="2585135"/>
    <lineage>
        <taxon>Bacteria</taxon>
        <taxon>Bacillati</taxon>
        <taxon>Actinomycetota</taxon>
        <taxon>Actinomycetes</taxon>
        <taxon>Micrococcales</taxon>
        <taxon>Bogoriellaceae</taxon>
        <taxon>Georgenia</taxon>
    </lineage>
</organism>
<keyword evidence="4" id="KW-1185">Reference proteome</keyword>
<evidence type="ECO:0000313" key="4">
    <source>
        <dbReference type="Proteomes" id="UP000313948"/>
    </source>
</evidence>
<reference evidence="3 4" key="1">
    <citation type="submission" date="2019-05" db="EMBL/GenBank/DDBJ databases">
        <title>Georgenia *** sp. nov., and Georgenia *** sp. nov., isolated from the intestinal contents of plateau pika (Ochotona curzoniae) in the Qinghai-Tibet plateau of China.</title>
        <authorList>
            <person name="Tian Z."/>
        </authorList>
    </citation>
    <scope>NUCLEOTIDE SEQUENCE [LARGE SCALE GENOMIC DNA]</scope>
    <source>
        <strain evidence="3 4">Z294</strain>
    </source>
</reference>
<sequence length="267" mass="29395">MPLIPGELDTHVWTEAVAREYDRSSAWMFDPAVLDPTVDFLAEQARGGRVLELAIGTGRVALPLAARGLDVAGIELSRPMLDELRRKPGGSDLAVVLGDMATTRVEGEFDLVYLVYNAITNLLTQQAQLRCVENAAAHLAPGGAFVVEVLVPPVRGLPPGETFKPFHVSDEHVGIDELDTVNQLLVSHHYTFRDGSGSRFDSPHRYVWPSELDLMAHHAGLSLEGRWGDWDRSPFTEDSASHVSLWRRPSRPGTPQRSTQDSADRTT</sequence>
<dbReference type="EMBL" id="CP040899">
    <property type="protein sequence ID" value="QDB79711.1"/>
    <property type="molecule type" value="Genomic_DNA"/>
</dbReference>
<name>A0ABX5VMI5_9MICO</name>
<evidence type="ECO:0000313" key="3">
    <source>
        <dbReference type="EMBL" id="QDB79711.1"/>
    </source>
</evidence>
<dbReference type="CDD" id="cd02440">
    <property type="entry name" value="AdoMet_MTases"/>
    <property type="match status" value="1"/>
</dbReference>
<evidence type="ECO:0000256" key="1">
    <source>
        <dbReference type="SAM" id="MobiDB-lite"/>
    </source>
</evidence>
<dbReference type="Gene3D" id="3.40.50.150">
    <property type="entry name" value="Vaccinia Virus protein VP39"/>
    <property type="match status" value="1"/>
</dbReference>
<feature type="region of interest" description="Disordered" evidence="1">
    <location>
        <begin position="237"/>
        <end position="267"/>
    </location>
</feature>
<gene>
    <name evidence="3" type="ORF">FE251_10235</name>
</gene>
<dbReference type="RefSeq" id="WP_139948704.1">
    <property type="nucleotide sequence ID" value="NZ_CP040899.1"/>
</dbReference>
<dbReference type="InterPro" id="IPR041698">
    <property type="entry name" value="Methyltransf_25"/>
</dbReference>
<dbReference type="GO" id="GO:0008168">
    <property type="term" value="F:methyltransferase activity"/>
    <property type="evidence" value="ECO:0007669"/>
    <property type="project" value="UniProtKB-KW"/>
</dbReference>
<dbReference type="GO" id="GO:0032259">
    <property type="term" value="P:methylation"/>
    <property type="evidence" value="ECO:0007669"/>
    <property type="project" value="UniProtKB-KW"/>
</dbReference>
<evidence type="ECO:0000259" key="2">
    <source>
        <dbReference type="Pfam" id="PF13649"/>
    </source>
</evidence>
<keyword evidence="3" id="KW-0489">Methyltransferase</keyword>
<protein>
    <submittedName>
        <fullName evidence="3">Class I SAM-dependent methyltransferase</fullName>
    </submittedName>
</protein>
<dbReference type="InterPro" id="IPR029063">
    <property type="entry name" value="SAM-dependent_MTases_sf"/>
</dbReference>
<proteinExistence type="predicted"/>
<keyword evidence="3" id="KW-0808">Transferase</keyword>